<dbReference type="PANTHER" id="PTHR12646">
    <property type="entry name" value="NOT56 - RELATED"/>
    <property type="match status" value="1"/>
</dbReference>
<name>A0A2R6PN97_9APHY</name>
<evidence type="ECO:0000256" key="2">
    <source>
        <dbReference type="ARBA" id="ARBA00004922"/>
    </source>
</evidence>
<feature type="transmembrane region" description="Helical" evidence="14">
    <location>
        <begin position="117"/>
        <end position="143"/>
    </location>
</feature>
<dbReference type="STRING" id="98765.A0A2R6PN97"/>
<evidence type="ECO:0000256" key="8">
    <source>
        <dbReference type="ARBA" id="ARBA00022824"/>
    </source>
</evidence>
<evidence type="ECO:0000256" key="10">
    <source>
        <dbReference type="ARBA" id="ARBA00023136"/>
    </source>
</evidence>
<comment type="function">
    <text evidence="11 14">Dol-P-Man:Man(5)GlcNAc(2)-PP-Dol alpha-1,3-mannosyltransferase that operates in the biosynthetic pathway of dolichol-linked oligosaccharides, the glycan precursors employed in protein asparagine (N)-glycosylation. The assembly of dolichol-linked oligosaccharides begins on the cytosolic side of the endoplasmic reticulum membrane and finishes in its lumen. The sequential addition of sugars to dolichol pyrophosphate produces dolichol-linked oligosaccharides containing fourteen sugars, including two GlcNAcs, nine mannoses and three glucoses. Once assembled, the oligosaccharide is transferred from the lipid to nascent proteins by oligosaccharyltransferases. In the lumen of the endoplasmic reticulum, adds the first dolichyl beta-D-mannosyl phosphate derived mannose in an alpha-1,3 linkage to Man(5)GlcNAc(2)-PP-dolichol to produce Man(6)GlcNAc(2)-PP-dolichol.</text>
</comment>
<dbReference type="EC" id="2.4.1.258" evidence="3 14"/>
<evidence type="ECO:0000256" key="14">
    <source>
        <dbReference type="RuleBase" id="RU364047"/>
    </source>
</evidence>
<evidence type="ECO:0000313" key="16">
    <source>
        <dbReference type="Proteomes" id="UP000186601"/>
    </source>
</evidence>
<evidence type="ECO:0000256" key="3">
    <source>
        <dbReference type="ARBA" id="ARBA00011964"/>
    </source>
</evidence>
<reference evidence="15 16" key="1">
    <citation type="submission" date="2018-02" db="EMBL/GenBank/DDBJ databases">
        <title>Genome sequence of the basidiomycete white-rot fungus Phlebia centrifuga.</title>
        <authorList>
            <person name="Granchi Z."/>
            <person name="Peng M."/>
            <person name="de Vries R.P."/>
            <person name="Hilden K."/>
            <person name="Makela M.R."/>
            <person name="Grigoriev I."/>
            <person name="Riley R."/>
        </authorList>
    </citation>
    <scope>NUCLEOTIDE SEQUENCE [LARGE SCALE GENOMIC DNA]</scope>
    <source>
        <strain evidence="15 16">FBCC195</strain>
    </source>
</reference>
<comment type="subcellular location">
    <subcellularLocation>
        <location evidence="1 14">Endoplasmic reticulum membrane</location>
        <topology evidence="1 14">Multi-pass membrane protein</topology>
    </subcellularLocation>
</comment>
<dbReference type="AlphaFoldDB" id="A0A2R6PN97"/>
<comment type="caution">
    <text evidence="15">The sequence shown here is derived from an EMBL/GenBank/DDBJ whole genome shotgun (WGS) entry which is preliminary data.</text>
</comment>
<dbReference type="InterPro" id="IPR007873">
    <property type="entry name" value="Glycosyltransferase_ALG3"/>
</dbReference>
<dbReference type="Proteomes" id="UP000186601">
    <property type="component" value="Unassembled WGS sequence"/>
</dbReference>
<dbReference type="OrthoDB" id="20028at2759"/>
<sequence length="188" mass="21124">MSAPHLLEVRSFQDLLLYAKYLFTDSRYFPTLALLVVIGDAVLTQLIIRFVPYTEIDWETYMYQLELYMKGERDYALISGPTGPLVYPAGHVFIHRALYFLTGSGTNLKIAQQIFGALYVASLLLTCAIYGMAGGIPNWILLLLPFSKRLHSIYVLRLFNDCWAVVGAQAAVLAFAGGWDTVAVLLYR</sequence>
<dbReference type="GO" id="GO:0052925">
    <property type="term" value="F:dol-P-Man:Man(5)GlcNAc(2)-PP-Dol alpha-1,3-mannosyltransferase activity"/>
    <property type="evidence" value="ECO:0007669"/>
    <property type="project" value="UniProtKB-EC"/>
</dbReference>
<evidence type="ECO:0000256" key="4">
    <source>
        <dbReference type="ARBA" id="ARBA00015561"/>
    </source>
</evidence>
<evidence type="ECO:0000256" key="5">
    <source>
        <dbReference type="ARBA" id="ARBA00022676"/>
    </source>
</evidence>
<evidence type="ECO:0000256" key="7">
    <source>
        <dbReference type="ARBA" id="ARBA00022692"/>
    </source>
</evidence>
<comment type="caution">
    <text evidence="14">Lacks conserved residue(s) required for the propagation of feature annotation.</text>
</comment>
<evidence type="ECO:0000313" key="15">
    <source>
        <dbReference type="EMBL" id="PSR94079.1"/>
    </source>
</evidence>
<feature type="transmembrane region" description="Helical" evidence="14">
    <location>
        <begin position="163"/>
        <end position="187"/>
    </location>
</feature>
<comment type="similarity">
    <text evidence="13">Belongs to the glycosyltransferase ALG3 family.</text>
</comment>
<keyword evidence="5 14" id="KW-0328">Glycosyltransferase</keyword>
<evidence type="ECO:0000256" key="11">
    <source>
        <dbReference type="ARBA" id="ARBA00044743"/>
    </source>
</evidence>
<protein>
    <recommendedName>
        <fullName evidence="4 14">Dol-P-Man:Man(5)GlcNAc(2)-PP-Dol alpha-1,3-mannosyltransferase</fullName>
        <ecNumber evidence="3 14">2.4.1.258</ecNumber>
    </recommendedName>
    <alternativeName>
        <fullName evidence="14">Dol-P-Man-dependent alpha(1-3)-mannosyltransferase</fullName>
    </alternativeName>
</protein>
<evidence type="ECO:0000256" key="6">
    <source>
        <dbReference type="ARBA" id="ARBA00022679"/>
    </source>
</evidence>
<keyword evidence="6 14" id="KW-0808">Transferase</keyword>
<dbReference type="GO" id="GO:0005789">
    <property type="term" value="C:endoplasmic reticulum membrane"/>
    <property type="evidence" value="ECO:0007669"/>
    <property type="project" value="UniProtKB-SubCell"/>
</dbReference>
<dbReference type="EMBL" id="MLYV02000463">
    <property type="protein sequence ID" value="PSR94079.1"/>
    <property type="molecule type" value="Genomic_DNA"/>
</dbReference>
<comment type="catalytic activity">
    <reaction evidence="12 14">
        <text>an alpha-D-Man-(1-&gt;2)-alpha-D-Man-(1-&gt;2)-alpha-D-Man-(1-&gt;3)-[alpha-D-Man-(1-&gt;6)]-beta-D-Man-(1-&gt;4)-beta-D-GlcNAc-(1-&gt;4)-alpha-D-GlcNAc-diphospho-di-trans,poly-cis-dolichol + a di-trans,poly-cis-dolichyl beta-D-mannosyl phosphate = an alpha-D-Man-(1-&gt;2)-alpha-D-Man-(1-&gt;2)-alpha-D-Man-(1-&gt;3)-[alpha-D-Man-(1-&gt;3)-alpha-D-Man-(1-&gt;6)]-beta-D-Man-(1-&gt;4)-beta-D-GlcNAc-(1-&gt;4)-alpha-D-GlcNAc-diphospho-di-trans,poly-cis-dolichol + a di-trans,poly-cis-dolichyl phosphate + H(+)</text>
        <dbReference type="Rhea" id="RHEA:29527"/>
        <dbReference type="Rhea" id="RHEA-COMP:19498"/>
        <dbReference type="Rhea" id="RHEA-COMP:19501"/>
        <dbReference type="Rhea" id="RHEA-COMP:19516"/>
        <dbReference type="Rhea" id="RHEA-COMP:19517"/>
        <dbReference type="ChEBI" id="CHEBI:15378"/>
        <dbReference type="ChEBI" id="CHEBI:57683"/>
        <dbReference type="ChEBI" id="CHEBI:58211"/>
        <dbReference type="ChEBI" id="CHEBI:132515"/>
        <dbReference type="ChEBI" id="CHEBI:132516"/>
        <dbReference type="EC" id="2.4.1.258"/>
    </reaction>
    <physiologicalReaction direction="left-to-right" evidence="12 14">
        <dbReference type="Rhea" id="RHEA:29528"/>
    </physiologicalReaction>
</comment>
<proteinExistence type="inferred from homology"/>
<accession>A0A2R6PN97</accession>
<organism evidence="15 16">
    <name type="scientific">Hermanssonia centrifuga</name>
    <dbReference type="NCBI Taxonomy" id="98765"/>
    <lineage>
        <taxon>Eukaryota</taxon>
        <taxon>Fungi</taxon>
        <taxon>Dikarya</taxon>
        <taxon>Basidiomycota</taxon>
        <taxon>Agaricomycotina</taxon>
        <taxon>Agaricomycetes</taxon>
        <taxon>Polyporales</taxon>
        <taxon>Meruliaceae</taxon>
        <taxon>Hermanssonia</taxon>
    </lineage>
</organism>
<dbReference type="PANTHER" id="PTHR12646:SF0">
    <property type="entry name" value="DOL-P-MAN:MAN(5)GLCNAC(2)-PP-DOL ALPHA-1,3-MANNOSYLTRANSFERASE"/>
    <property type="match status" value="1"/>
</dbReference>
<gene>
    <name evidence="15" type="ORF">PHLCEN_2v4507</name>
</gene>
<evidence type="ECO:0000256" key="13">
    <source>
        <dbReference type="ARBA" id="ARBA00093457"/>
    </source>
</evidence>
<dbReference type="Pfam" id="PF05208">
    <property type="entry name" value="ALG3"/>
    <property type="match status" value="1"/>
</dbReference>
<comment type="pathway">
    <text evidence="2 14">Protein modification; protein glycosylation.</text>
</comment>
<feature type="transmembrane region" description="Helical" evidence="14">
    <location>
        <begin position="28"/>
        <end position="48"/>
    </location>
</feature>
<evidence type="ECO:0000256" key="1">
    <source>
        <dbReference type="ARBA" id="ARBA00004477"/>
    </source>
</evidence>
<keyword evidence="9 14" id="KW-1133">Transmembrane helix</keyword>
<evidence type="ECO:0000256" key="9">
    <source>
        <dbReference type="ARBA" id="ARBA00022989"/>
    </source>
</evidence>
<dbReference type="UniPathway" id="UPA00378"/>
<keyword evidence="16" id="KW-1185">Reference proteome</keyword>
<evidence type="ECO:0000256" key="12">
    <source>
        <dbReference type="ARBA" id="ARBA00049506"/>
    </source>
</evidence>
<keyword evidence="8 14" id="KW-0256">Endoplasmic reticulum</keyword>
<keyword evidence="10 14" id="KW-0472">Membrane</keyword>
<keyword evidence="7 14" id="KW-0812">Transmembrane</keyword>